<gene>
    <name evidence="4" type="ORF">PSA7680_01085</name>
</gene>
<dbReference type="RefSeq" id="WP_085867639.1">
    <property type="nucleotide sequence ID" value="NZ_FWFQ01000005.1"/>
</dbReference>
<organism evidence="4 5">
    <name type="scientific">Pseudoruegeria aquimaris</name>
    <dbReference type="NCBI Taxonomy" id="393663"/>
    <lineage>
        <taxon>Bacteria</taxon>
        <taxon>Pseudomonadati</taxon>
        <taxon>Pseudomonadota</taxon>
        <taxon>Alphaproteobacteria</taxon>
        <taxon>Rhodobacterales</taxon>
        <taxon>Roseobacteraceae</taxon>
        <taxon>Pseudoruegeria</taxon>
    </lineage>
</organism>
<dbReference type="PANTHER" id="PTHR30413">
    <property type="entry name" value="INNER MEMBRANE TRANSPORT PERMEASE"/>
    <property type="match status" value="1"/>
</dbReference>
<evidence type="ECO:0000313" key="5">
    <source>
        <dbReference type="Proteomes" id="UP000193409"/>
    </source>
</evidence>
<comment type="similarity">
    <text evidence="1">Belongs to the ABC-2 integral membrane protein family.</text>
</comment>
<evidence type="ECO:0000256" key="3">
    <source>
        <dbReference type="SAM" id="Phobius"/>
    </source>
</evidence>
<accession>A0A1Y5RU19</accession>
<protein>
    <submittedName>
        <fullName evidence="4">ABC-2 type transporter</fullName>
    </submittedName>
</protein>
<evidence type="ECO:0000313" key="4">
    <source>
        <dbReference type="EMBL" id="SLN25078.1"/>
    </source>
</evidence>
<dbReference type="GO" id="GO:0015920">
    <property type="term" value="P:lipopolysaccharide transport"/>
    <property type="evidence" value="ECO:0007669"/>
    <property type="project" value="TreeGrafter"/>
</dbReference>
<evidence type="ECO:0000256" key="2">
    <source>
        <dbReference type="ARBA" id="ARBA00022448"/>
    </source>
</evidence>
<name>A0A1Y5RU19_9RHOB</name>
<feature type="transmembrane region" description="Helical" evidence="3">
    <location>
        <begin position="36"/>
        <end position="60"/>
    </location>
</feature>
<dbReference type="PANTHER" id="PTHR30413:SF10">
    <property type="entry name" value="CAPSULE POLYSACCHARIDE EXPORT INNER-MEMBRANE PROTEIN CTRC"/>
    <property type="match status" value="1"/>
</dbReference>
<evidence type="ECO:0000256" key="1">
    <source>
        <dbReference type="ARBA" id="ARBA00007783"/>
    </source>
</evidence>
<sequence>MFGSKAKKNGFEAAFGTLALIYHSAVRKVRDKHRNAFVSIGVTILQAFIMLAVFMVMFLVLGLRGTTIRGDFFLYILSGVFLYLTHIRVVNTIANSEGPTSPMMKHAPMNTGISVASTALSSLYVSVLAVILMLYFYNVLFARIYIYDPVGVFGMFLLAWFFGVAVGLIFLAMKPWAPTLTQTLVRIYTRANMITSGKMFVANSLPAWMLAIFDWNPLFHTIDQARGYMFINYFPHNSSWKYALIVSIVLLGIGMLLEFYTRKKASLSWSATQ</sequence>
<feature type="transmembrane region" description="Helical" evidence="3">
    <location>
        <begin position="200"/>
        <end position="219"/>
    </location>
</feature>
<keyword evidence="2" id="KW-0813">Transport</keyword>
<keyword evidence="3" id="KW-1133">Transmembrane helix</keyword>
<keyword evidence="3" id="KW-0472">Membrane</keyword>
<dbReference type="OrthoDB" id="7835223at2"/>
<proteinExistence type="inferred from homology"/>
<reference evidence="4 5" key="1">
    <citation type="submission" date="2017-03" db="EMBL/GenBank/DDBJ databases">
        <authorList>
            <person name="Afonso C.L."/>
            <person name="Miller P.J."/>
            <person name="Scott M.A."/>
            <person name="Spackman E."/>
            <person name="Goraichik I."/>
            <person name="Dimitrov K.M."/>
            <person name="Suarez D.L."/>
            <person name="Swayne D.E."/>
        </authorList>
    </citation>
    <scope>NUCLEOTIDE SEQUENCE [LARGE SCALE GENOMIC DNA]</scope>
    <source>
        <strain evidence="4 5">CECT 7680</strain>
    </source>
</reference>
<feature type="transmembrane region" description="Helical" evidence="3">
    <location>
        <begin position="112"/>
        <end position="137"/>
    </location>
</feature>
<keyword evidence="5" id="KW-1185">Reference proteome</keyword>
<feature type="transmembrane region" description="Helical" evidence="3">
    <location>
        <begin position="239"/>
        <end position="260"/>
    </location>
</feature>
<dbReference type="Proteomes" id="UP000193409">
    <property type="component" value="Unassembled WGS sequence"/>
</dbReference>
<dbReference type="AlphaFoldDB" id="A0A1Y5RU19"/>
<dbReference type="EMBL" id="FWFQ01000005">
    <property type="protein sequence ID" value="SLN25078.1"/>
    <property type="molecule type" value="Genomic_DNA"/>
</dbReference>
<feature type="transmembrane region" description="Helical" evidence="3">
    <location>
        <begin position="149"/>
        <end position="172"/>
    </location>
</feature>
<feature type="transmembrane region" description="Helical" evidence="3">
    <location>
        <begin position="72"/>
        <end position="91"/>
    </location>
</feature>
<keyword evidence="3" id="KW-0812">Transmembrane</keyword>